<evidence type="ECO:0000256" key="3">
    <source>
        <dbReference type="ARBA" id="ARBA00022741"/>
    </source>
</evidence>
<dbReference type="SUPFAM" id="SSF52540">
    <property type="entry name" value="P-loop containing nucleoside triphosphate hydrolases"/>
    <property type="match status" value="1"/>
</dbReference>
<evidence type="ECO:0000313" key="6">
    <source>
        <dbReference type="EMBL" id="GGA07123.1"/>
    </source>
</evidence>
<dbReference type="PROSITE" id="PS00211">
    <property type="entry name" value="ABC_TRANSPORTER_1"/>
    <property type="match status" value="1"/>
</dbReference>
<name>A0ABQ1FDW0_9SPHN</name>
<dbReference type="PANTHER" id="PTHR46743">
    <property type="entry name" value="TEICHOIC ACIDS EXPORT ATP-BINDING PROTEIN TAGH"/>
    <property type="match status" value="1"/>
</dbReference>
<comment type="similarity">
    <text evidence="1">Belongs to the ABC transporter superfamily.</text>
</comment>
<dbReference type="InterPro" id="IPR027417">
    <property type="entry name" value="P-loop_NTPase"/>
</dbReference>
<dbReference type="Pfam" id="PF14524">
    <property type="entry name" value="Wzt_C"/>
    <property type="match status" value="1"/>
</dbReference>
<protein>
    <submittedName>
        <fullName evidence="6">ABC transporter ATP-binding protein</fullName>
    </submittedName>
</protein>
<evidence type="ECO:0000256" key="4">
    <source>
        <dbReference type="ARBA" id="ARBA00022840"/>
    </source>
</evidence>
<keyword evidence="3" id="KW-0547">Nucleotide-binding</keyword>
<evidence type="ECO:0000313" key="7">
    <source>
        <dbReference type="Proteomes" id="UP000603317"/>
    </source>
</evidence>
<dbReference type="EMBL" id="BMID01000001">
    <property type="protein sequence ID" value="GGA07123.1"/>
    <property type="molecule type" value="Genomic_DNA"/>
</dbReference>
<dbReference type="Gene3D" id="3.40.50.300">
    <property type="entry name" value="P-loop containing nucleotide triphosphate hydrolases"/>
    <property type="match status" value="1"/>
</dbReference>
<dbReference type="Proteomes" id="UP000603317">
    <property type="component" value="Unassembled WGS sequence"/>
</dbReference>
<gene>
    <name evidence="6" type="ORF">GCM10010923_16400</name>
</gene>
<dbReference type="Gene3D" id="2.70.50.60">
    <property type="entry name" value="abc- transporter (atp binding component) like domain"/>
    <property type="match status" value="1"/>
</dbReference>
<organism evidence="6 7">
    <name type="scientific">Blastomonas marina</name>
    <dbReference type="NCBI Taxonomy" id="1867408"/>
    <lineage>
        <taxon>Bacteria</taxon>
        <taxon>Pseudomonadati</taxon>
        <taxon>Pseudomonadota</taxon>
        <taxon>Alphaproteobacteria</taxon>
        <taxon>Sphingomonadales</taxon>
        <taxon>Sphingomonadaceae</taxon>
        <taxon>Blastomonas</taxon>
    </lineage>
</organism>
<dbReference type="InterPro" id="IPR015860">
    <property type="entry name" value="ABC_transpr_TagH-like"/>
</dbReference>
<evidence type="ECO:0000256" key="2">
    <source>
        <dbReference type="ARBA" id="ARBA00022448"/>
    </source>
</evidence>
<sequence>MTALRLRATDLAVVRCANRSRAAWYALVDSLKSFGGSRAAAPRLRPGEFYALDGIDLELRAGEAIAVIGENGAGKSTLLKALAGTLQTSRGEIARHGTVGAVIELGEGLNPLLTGRENIELGALLKGLRDDEALAYANRVFVFADLAEAIDAPLESYSSGMIARLSFAAAAMTQPDVLLIDEALSVGDPAFQRKCVRFIDDFLARGGSILLASHNLVQVQMLCSQAIMLVSGKPAFAGSATDAVRALVERNRHCDRPVEAEATSLRLVRFGDEAGKAVTGKAAVLEVDYTLDHHVDDVCWGFEIWTADQLQCVTTAQDMRGRELAAGSGTLRCRVDRLPLAPGTYAIRLNIIDRRSGTPVALAGFAGAASCIVVESPPSIASNYQVELGQLAVVEVSWT</sequence>
<keyword evidence="7" id="KW-1185">Reference proteome</keyword>
<keyword evidence="2" id="KW-0813">Transport</keyword>
<reference evidence="7" key="1">
    <citation type="journal article" date="2019" name="Int. J. Syst. Evol. Microbiol.">
        <title>The Global Catalogue of Microorganisms (GCM) 10K type strain sequencing project: providing services to taxonomists for standard genome sequencing and annotation.</title>
        <authorList>
            <consortium name="The Broad Institute Genomics Platform"/>
            <consortium name="The Broad Institute Genome Sequencing Center for Infectious Disease"/>
            <person name="Wu L."/>
            <person name="Ma J."/>
        </authorList>
    </citation>
    <scope>NUCLEOTIDE SEQUENCE [LARGE SCALE GENOMIC DNA]</scope>
    <source>
        <strain evidence="7">CGMCC 1.15297</strain>
    </source>
</reference>
<dbReference type="InterPro" id="IPR017871">
    <property type="entry name" value="ABC_transporter-like_CS"/>
</dbReference>
<dbReference type="CDD" id="cd03220">
    <property type="entry name" value="ABC_KpsT_Wzt"/>
    <property type="match status" value="1"/>
</dbReference>
<dbReference type="InterPro" id="IPR029439">
    <property type="entry name" value="Wzt_C"/>
</dbReference>
<dbReference type="InterPro" id="IPR003439">
    <property type="entry name" value="ABC_transporter-like_ATP-bd"/>
</dbReference>
<accession>A0ABQ1FDW0</accession>
<dbReference type="PANTHER" id="PTHR46743:SF2">
    <property type="entry name" value="TEICHOIC ACIDS EXPORT ATP-BINDING PROTEIN TAGH"/>
    <property type="match status" value="1"/>
</dbReference>
<dbReference type="GO" id="GO:0005524">
    <property type="term" value="F:ATP binding"/>
    <property type="evidence" value="ECO:0007669"/>
    <property type="project" value="UniProtKB-KW"/>
</dbReference>
<dbReference type="InterPro" id="IPR050683">
    <property type="entry name" value="Bact_Polysacc_Export_ATP-bd"/>
</dbReference>
<feature type="domain" description="ABC transporter" evidence="5">
    <location>
        <begin position="31"/>
        <end position="256"/>
    </location>
</feature>
<proteinExistence type="inferred from homology"/>
<comment type="caution">
    <text evidence="6">The sequence shown here is derived from an EMBL/GenBank/DDBJ whole genome shotgun (WGS) entry which is preliminary data.</text>
</comment>
<dbReference type="Pfam" id="PF00005">
    <property type="entry name" value="ABC_tran"/>
    <property type="match status" value="1"/>
</dbReference>
<evidence type="ECO:0000256" key="1">
    <source>
        <dbReference type="ARBA" id="ARBA00005417"/>
    </source>
</evidence>
<dbReference type="RefSeq" id="WP_188642231.1">
    <property type="nucleotide sequence ID" value="NZ_BMID01000001.1"/>
</dbReference>
<dbReference type="PROSITE" id="PS50893">
    <property type="entry name" value="ABC_TRANSPORTER_2"/>
    <property type="match status" value="1"/>
</dbReference>
<dbReference type="InterPro" id="IPR003593">
    <property type="entry name" value="AAA+_ATPase"/>
</dbReference>
<dbReference type="SMART" id="SM00382">
    <property type="entry name" value="AAA"/>
    <property type="match status" value="1"/>
</dbReference>
<keyword evidence="4 6" id="KW-0067">ATP-binding</keyword>
<evidence type="ECO:0000259" key="5">
    <source>
        <dbReference type="PROSITE" id="PS50893"/>
    </source>
</evidence>